<proteinExistence type="predicted"/>
<dbReference type="InterPro" id="IPR011701">
    <property type="entry name" value="MFS"/>
</dbReference>
<keyword evidence="5 7" id="KW-1133">Transmembrane helix</keyword>
<reference evidence="9" key="1">
    <citation type="submission" date="2023-03" db="EMBL/GenBank/DDBJ databases">
        <title>Stygiobacter electus gen. nov., sp. nov., facultatively anaerobic thermotolerant bacterium of the class Ignavibacteria from a well of Yessentuki mineral water deposit.</title>
        <authorList>
            <person name="Podosokorskaya O.A."/>
            <person name="Elcheninov A.G."/>
            <person name="Petrova N.F."/>
            <person name="Zavarzina D.G."/>
            <person name="Kublanov I.V."/>
            <person name="Merkel A.Y."/>
        </authorList>
    </citation>
    <scope>NUCLEOTIDE SEQUENCE</scope>
    <source>
        <strain evidence="9">09-Me</strain>
    </source>
</reference>
<keyword evidence="10" id="KW-1185">Reference proteome</keyword>
<dbReference type="InterPro" id="IPR020846">
    <property type="entry name" value="MFS_dom"/>
</dbReference>
<dbReference type="GO" id="GO:0005886">
    <property type="term" value="C:plasma membrane"/>
    <property type="evidence" value="ECO:0007669"/>
    <property type="project" value="UniProtKB-SubCell"/>
</dbReference>
<feature type="transmembrane region" description="Helical" evidence="7">
    <location>
        <begin position="413"/>
        <end position="434"/>
    </location>
</feature>
<dbReference type="Pfam" id="PF07690">
    <property type="entry name" value="MFS_1"/>
    <property type="match status" value="1"/>
</dbReference>
<evidence type="ECO:0000259" key="8">
    <source>
        <dbReference type="PROSITE" id="PS50850"/>
    </source>
</evidence>
<dbReference type="GO" id="GO:0022857">
    <property type="term" value="F:transmembrane transporter activity"/>
    <property type="evidence" value="ECO:0007669"/>
    <property type="project" value="InterPro"/>
</dbReference>
<feature type="transmembrane region" description="Helical" evidence="7">
    <location>
        <begin position="106"/>
        <end position="129"/>
    </location>
</feature>
<dbReference type="PANTHER" id="PTHR23517:SF2">
    <property type="entry name" value="MULTIDRUG RESISTANCE PROTEIN MDTH"/>
    <property type="match status" value="1"/>
</dbReference>
<dbReference type="GO" id="GO:0006857">
    <property type="term" value="P:oligopeptide transport"/>
    <property type="evidence" value="ECO:0007669"/>
    <property type="project" value="InterPro"/>
</dbReference>
<keyword evidence="4 7" id="KW-0812">Transmembrane</keyword>
<evidence type="ECO:0000256" key="2">
    <source>
        <dbReference type="ARBA" id="ARBA00022448"/>
    </source>
</evidence>
<evidence type="ECO:0000256" key="6">
    <source>
        <dbReference type="ARBA" id="ARBA00023136"/>
    </source>
</evidence>
<evidence type="ECO:0000256" key="4">
    <source>
        <dbReference type="ARBA" id="ARBA00022692"/>
    </source>
</evidence>
<dbReference type="Proteomes" id="UP001221302">
    <property type="component" value="Unassembled WGS sequence"/>
</dbReference>
<feature type="domain" description="Major facilitator superfamily (MFS) profile" evidence="8">
    <location>
        <begin position="12"/>
        <end position="436"/>
    </location>
</feature>
<comment type="subcellular location">
    <subcellularLocation>
        <location evidence="1">Cell membrane</location>
        <topology evidence="1">Multi-pass membrane protein</topology>
    </subcellularLocation>
</comment>
<dbReference type="PANTHER" id="PTHR23517">
    <property type="entry name" value="RESISTANCE PROTEIN MDTM, PUTATIVE-RELATED-RELATED"/>
    <property type="match status" value="1"/>
</dbReference>
<feature type="transmembrane region" description="Helical" evidence="7">
    <location>
        <begin position="171"/>
        <end position="190"/>
    </location>
</feature>
<dbReference type="PROSITE" id="PS50850">
    <property type="entry name" value="MFS"/>
    <property type="match status" value="1"/>
</dbReference>
<evidence type="ECO:0000256" key="7">
    <source>
        <dbReference type="SAM" id="Phobius"/>
    </source>
</evidence>
<keyword evidence="2" id="KW-0813">Transport</keyword>
<name>A0AAE3NY06_9BACT</name>
<keyword evidence="3" id="KW-1003">Cell membrane</keyword>
<feature type="transmembrane region" description="Helical" evidence="7">
    <location>
        <begin position="141"/>
        <end position="159"/>
    </location>
</feature>
<dbReference type="PROSITE" id="PS01023">
    <property type="entry name" value="PTR2_2"/>
    <property type="match status" value="1"/>
</dbReference>
<feature type="transmembrane region" description="Helical" evidence="7">
    <location>
        <begin position="361"/>
        <end position="384"/>
    </location>
</feature>
<feature type="transmembrane region" description="Helical" evidence="7">
    <location>
        <begin position="53"/>
        <end position="70"/>
    </location>
</feature>
<dbReference type="Gene3D" id="1.20.1250.20">
    <property type="entry name" value="MFS general substrate transporter like domains"/>
    <property type="match status" value="2"/>
</dbReference>
<dbReference type="InterPro" id="IPR050171">
    <property type="entry name" value="MFS_Transporters"/>
</dbReference>
<dbReference type="EMBL" id="JARGDL010000002">
    <property type="protein sequence ID" value="MDF1610859.1"/>
    <property type="molecule type" value="Genomic_DNA"/>
</dbReference>
<evidence type="ECO:0000313" key="10">
    <source>
        <dbReference type="Proteomes" id="UP001221302"/>
    </source>
</evidence>
<feature type="transmembrane region" description="Helical" evidence="7">
    <location>
        <begin position="28"/>
        <end position="47"/>
    </location>
</feature>
<feature type="transmembrane region" description="Helical" evidence="7">
    <location>
        <begin position="82"/>
        <end position="100"/>
    </location>
</feature>
<sequence>MTEANKSISWKFPKEFWIANIMELFERAAYYGFFIVLTLYLTDIVGFNDKETGVVAGVFYALLYLLPPFAGAVSDKIGFKNGLILAFGLLTIGYTLLGLYHEKVFVLFFLLISLIGGSFIKPLITGTVAKLTSEENRARGYSLFYWVVNIGSFTGKTFVPYIRQGIGLEYVNFFSAGMSLLAMLFAIFFFKPIDISHQTKKISDVLNSLKKVFSKPRLVVLTLIVAGFWIIQQQMYATMPKYVIRLLGESAKPEWIANVNPAIVVLFVVVITNLMKKKKAVTSMFIGMLLMPFSALAMASSQWLFNLTGDSVDMLGLFSLHPLTIMMIIGIAIQGLAECFISPRFLEYFSFQAPKGEEGVYLGFSHLHSFFSALIGFIMSGFLLDKYCPDPKTLPVGISEIERVSYYSNAHVIWFYFLAIGFVAAISLWIFKIITEKIDAKKSL</sequence>
<feature type="transmembrane region" description="Helical" evidence="7">
    <location>
        <begin position="317"/>
        <end position="341"/>
    </location>
</feature>
<gene>
    <name evidence="9" type="ORF">P0M35_01735</name>
</gene>
<accession>A0AAE3NY06</accession>
<evidence type="ECO:0000313" key="9">
    <source>
        <dbReference type="EMBL" id="MDF1610859.1"/>
    </source>
</evidence>
<feature type="transmembrane region" description="Helical" evidence="7">
    <location>
        <begin position="255"/>
        <end position="274"/>
    </location>
</feature>
<evidence type="ECO:0000256" key="5">
    <source>
        <dbReference type="ARBA" id="ARBA00022989"/>
    </source>
</evidence>
<organism evidence="9 10">
    <name type="scientific">Stygiobacter electus</name>
    <dbReference type="NCBI Taxonomy" id="3032292"/>
    <lineage>
        <taxon>Bacteria</taxon>
        <taxon>Pseudomonadati</taxon>
        <taxon>Ignavibacteriota</taxon>
        <taxon>Ignavibacteria</taxon>
        <taxon>Ignavibacteriales</taxon>
        <taxon>Melioribacteraceae</taxon>
        <taxon>Stygiobacter</taxon>
    </lineage>
</organism>
<dbReference type="InterPro" id="IPR036259">
    <property type="entry name" value="MFS_trans_sf"/>
</dbReference>
<feature type="transmembrane region" description="Helical" evidence="7">
    <location>
        <begin position="218"/>
        <end position="235"/>
    </location>
</feature>
<comment type="caution">
    <text evidence="9">The sequence shown here is derived from an EMBL/GenBank/DDBJ whole genome shotgun (WGS) entry which is preliminary data.</text>
</comment>
<feature type="transmembrane region" description="Helical" evidence="7">
    <location>
        <begin position="286"/>
        <end position="305"/>
    </location>
</feature>
<evidence type="ECO:0000256" key="1">
    <source>
        <dbReference type="ARBA" id="ARBA00004651"/>
    </source>
</evidence>
<dbReference type="InterPro" id="IPR018456">
    <property type="entry name" value="PTR2_symporter_CS"/>
</dbReference>
<keyword evidence="6 7" id="KW-0472">Membrane</keyword>
<dbReference type="AlphaFoldDB" id="A0AAE3NY06"/>
<evidence type="ECO:0000256" key="3">
    <source>
        <dbReference type="ARBA" id="ARBA00022475"/>
    </source>
</evidence>
<dbReference type="RefSeq" id="WP_321534626.1">
    <property type="nucleotide sequence ID" value="NZ_JARGDL010000002.1"/>
</dbReference>
<protein>
    <submittedName>
        <fullName evidence="9">MFS transporter</fullName>
    </submittedName>
</protein>
<dbReference type="SUPFAM" id="SSF103473">
    <property type="entry name" value="MFS general substrate transporter"/>
    <property type="match status" value="1"/>
</dbReference>